<protein>
    <submittedName>
        <fullName evidence="1">Uncharacterized protein</fullName>
    </submittedName>
</protein>
<evidence type="ECO:0000313" key="2">
    <source>
        <dbReference type="Proteomes" id="UP000796761"/>
    </source>
</evidence>
<organism evidence="1 2">
    <name type="scientific">Zosterops borbonicus</name>
    <dbReference type="NCBI Taxonomy" id="364589"/>
    <lineage>
        <taxon>Eukaryota</taxon>
        <taxon>Metazoa</taxon>
        <taxon>Chordata</taxon>
        <taxon>Craniata</taxon>
        <taxon>Vertebrata</taxon>
        <taxon>Euteleostomi</taxon>
        <taxon>Archelosauria</taxon>
        <taxon>Archosauria</taxon>
        <taxon>Dinosauria</taxon>
        <taxon>Saurischia</taxon>
        <taxon>Theropoda</taxon>
        <taxon>Coelurosauria</taxon>
        <taxon>Aves</taxon>
        <taxon>Neognathae</taxon>
        <taxon>Neoaves</taxon>
        <taxon>Telluraves</taxon>
        <taxon>Australaves</taxon>
        <taxon>Passeriformes</taxon>
        <taxon>Sylvioidea</taxon>
        <taxon>Zosteropidae</taxon>
        <taxon>Zosterops</taxon>
    </lineage>
</organism>
<evidence type="ECO:0000313" key="1">
    <source>
        <dbReference type="EMBL" id="TRZ19840.1"/>
    </source>
</evidence>
<accession>A0A8K1GLU9</accession>
<comment type="caution">
    <text evidence="1">The sequence shown here is derived from an EMBL/GenBank/DDBJ whole genome shotgun (WGS) entry which is preliminary data.</text>
</comment>
<dbReference type="Proteomes" id="UP000796761">
    <property type="component" value="Unassembled WGS sequence"/>
</dbReference>
<name>A0A8K1GLU9_9PASS</name>
<dbReference type="AlphaFoldDB" id="A0A8K1GLU9"/>
<keyword evidence="2" id="KW-1185">Reference proteome</keyword>
<sequence length="183" mass="20578">MILLTQLVKPLSVFDAAPCSSVKCHILIAQTVLGMNVKHLGGFHSSPRYGINRPDIGLPETRDQKWPLRICPKTFPQTKKKTSKILQQNEKKVDQGLDELHKVPWTPDRRSGVRAPCDLSYSFQPSVLMLCTDVSTCCKESAKKIIHQWESIDCIDGLDPKGVSVTTGYTFEITLIYEAFFVQ</sequence>
<reference evidence="1" key="1">
    <citation type="submission" date="2019-04" db="EMBL/GenBank/DDBJ databases">
        <title>Genome assembly of Zosterops borbonicus 15179.</title>
        <authorList>
            <person name="Leroy T."/>
            <person name="Anselmetti Y."/>
            <person name="Tilak M.-K."/>
            <person name="Nabholz B."/>
        </authorList>
    </citation>
    <scope>NUCLEOTIDE SEQUENCE</scope>
    <source>
        <strain evidence="1">HGM_15179</strain>
        <tissue evidence="1">Muscle</tissue>
    </source>
</reference>
<proteinExistence type="predicted"/>
<gene>
    <name evidence="1" type="ORF">HGM15179_007267</name>
</gene>
<dbReference type="EMBL" id="SWJQ01000170">
    <property type="protein sequence ID" value="TRZ19840.1"/>
    <property type="molecule type" value="Genomic_DNA"/>
</dbReference>